<comment type="caution">
    <text evidence="1">The sequence shown here is derived from an EMBL/GenBank/DDBJ whole genome shotgun (WGS) entry which is preliminary data.</text>
</comment>
<reference evidence="1" key="1">
    <citation type="submission" date="2024-12" db="EMBL/GenBank/DDBJ databases">
        <title>Comparative genomics and development of molecular markers within Purpureocillium lilacinum and among Purpureocillium species.</title>
        <authorList>
            <person name="Yeh Z.-Y."/>
            <person name="Ni N.-T."/>
            <person name="Lo P.-H."/>
            <person name="Mushyakhwo K."/>
            <person name="Lin C.-F."/>
            <person name="Nai Y.-S."/>
        </authorList>
    </citation>
    <scope>NUCLEOTIDE SEQUENCE</scope>
    <source>
        <strain evidence="1">NCHU-NPUST-175</strain>
    </source>
</reference>
<dbReference type="EMBL" id="JBGNUJ010000007">
    <property type="protein sequence ID" value="KAL3957320.1"/>
    <property type="molecule type" value="Genomic_DNA"/>
</dbReference>
<keyword evidence="2" id="KW-1185">Reference proteome</keyword>
<proteinExistence type="predicted"/>
<dbReference type="Proteomes" id="UP001638806">
    <property type="component" value="Unassembled WGS sequence"/>
</dbReference>
<name>A0ACC4DPU9_PURLI</name>
<protein>
    <submittedName>
        <fullName evidence="1">Uncharacterized protein</fullName>
    </submittedName>
</protein>
<accession>A0ACC4DPU9</accession>
<evidence type="ECO:0000313" key="1">
    <source>
        <dbReference type="EMBL" id="KAL3957320.1"/>
    </source>
</evidence>
<evidence type="ECO:0000313" key="2">
    <source>
        <dbReference type="Proteomes" id="UP001638806"/>
    </source>
</evidence>
<organism evidence="1 2">
    <name type="scientific">Purpureocillium lilacinum</name>
    <name type="common">Paecilomyces lilacinus</name>
    <dbReference type="NCBI Taxonomy" id="33203"/>
    <lineage>
        <taxon>Eukaryota</taxon>
        <taxon>Fungi</taxon>
        <taxon>Dikarya</taxon>
        <taxon>Ascomycota</taxon>
        <taxon>Pezizomycotina</taxon>
        <taxon>Sordariomycetes</taxon>
        <taxon>Hypocreomycetidae</taxon>
        <taxon>Hypocreales</taxon>
        <taxon>Ophiocordycipitaceae</taxon>
        <taxon>Purpureocillium</taxon>
    </lineage>
</organism>
<sequence length="54" mass="5018">MAATGFSASSSTTTFGAVAPRGDLVDSGRSGYNIVSGGGSGSGSGSGSNGDDDK</sequence>
<gene>
    <name evidence="1" type="ORF">ACCO45_007898</name>
</gene>